<dbReference type="InterPro" id="IPR036249">
    <property type="entry name" value="Thioredoxin-like_sf"/>
</dbReference>
<dbReference type="PANTHER" id="PTHR45815:SF3">
    <property type="entry name" value="PROTEIN DISULFIDE-ISOMERASE A6"/>
    <property type="match status" value="1"/>
</dbReference>
<proteinExistence type="predicted"/>
<dbReference type="OrthoDB" id="7869097at2759"/>
<feature type="signal peptide" evidence="3">
    <location>
        <begin position="1"/>
        <end position="19"/>
    </location>
</feature>
<evidence type="ECO:0000256" key="2">
    <source>
        <dbReference type="SAM" id="Phobius"/>
    </source>
</evidence>
<keyword evidence="2" id="KW-1133">Transmembrane helix</keyword>
<dbReference type="PROSITE" id="PS51352">
    <property type="entry name" value="THIOREDOXIN_2"/>
    <property type="match status" value="1"/>
</dbReference>
<protein>
    <submittedName>
        <fullName evidence="5">Protein disulfide isomerase family member 4</fullName>
    </submittedName>
</protein>
<dbReference type="InterPro" id="IPR013766">
    <property type="entry name" value="Thioredoxin_domain"/>
</dbReference>
<evidence type="ECO:0000256" key="3">
    <source>
        <dbReference type="SAM" id="SignalP"/>
    </source>
</evidence>
<keyword evidence="2" id="KW-0472">Membrane</keyword>
<feature type="chain" id="PRO_5001729024" evidence="3">
    <location>
        <begin position="20"/>
        <end position="256"/>
    </location>
</feature>
<dbReference type="GO" id="GO:0005788">
    <property type="term" value="C:endoplasmic reticulum lumen"/>
    <property type="evidence" value="ECO:0007669"/>
    <property type="project" value="TreeGrafter"/>
</dbReference>
<dbReference type="EMBL" id="CCKQ01003252">
    <property type="protein sequence ID" value="CDW74375.1"/>
    <property type="molecule type" value="Genomic_DNA"/>
</dbReference>
<dbReference type="InParanoid" id="A0A077ZWY8"/>
<feature type="transmembrane region" description="Helical" evidence="2">
    <location>
        <begin position="201"/>
        <end position="224"/>
    </location>
</feature>
<dbReference type="GO" id="GO:0015035">
    <property type="term" value="F:protein-disulfide reductase activity"/>
    <property type="evidence" value="ECO:0007669"/>
    <property type="project" value="TreeGrafter"/>
</dbReference>
<dbReference type="GO" id="GO:0034976">
    <property type="term" value="P:response to endoplasmic reticulum stress"/>
    <property type="evidence" value="ECO:0007669"/>
    <property type="project" value="TreeGrafter"/>
</dbReference>
<dbReference type="AlphaFoldDB" id="A0A077ZWY8"/>
<dbReference type="Pfam" id="PF00085">
    <property type="entry name" value="Thioredoxin"/>
    <property type="match status" value="1"/>
</dbReference>
<reference evidence="5 6" key="1">
    <citation type="submission" date="2014-06" db="EMBL/GenBank/DDBJ databases">
        <authorList>
            <person name="Swart Estienne"/>
        </authorList>
    </citation>
    <scope>NUCLEOTIDE SEQUENCE [LARGE SCALE GENOMIC DNA]</scope>
    <source>
        <strain evidence="5 6">130c</strain>
    </source>
</reference>
<keyword evidence="5" id="KW-0413">Isomerase</keyword>
<feature type="domain" description="Thioredoxin" evidence="4">
    <location>
        <begin position="26"/>
        <end position="148"/>
    </location>
</feature>
<dbReference type="Gene3D" id="3.40.30.10">
    <property type="entry name" value="Glutaredoxin"/>
    <property type="match status" value="1"/>
</dbReference>
<keyword evidence="6" id="KW-1185">Reference proteome</keyword>
<keyword evidence="3" id="KW-0732">Signal</keyword>
<evidence type="ECO:0000313" key="5">
    <source>
        <dbReference type="EMBL" id="CDW74375.1"/>
    </source>
</evidence>
<evidence type="ECO:0000259" key="4">
    <source>
        <dbReference type="PROSITE" id="PS51352"/>
    </source>
</evidence>
<dbReference type="GO" id="GO:0016853">
    <property type="term" value="F:isomerase activity"/>
    <property type="evidence" value="ECO:0007669"/>
    <property type="project" value="UniProtKB-KW"/>
</dbReference>
<organism evidence="5 6">
    <name type="scientific">Stylonychia lemnae</name>
    <name type="common">Ciliate</name>
    <dbReference type="NCBI Taxonomy" id="5949"/>
    <lineage>
        <taxon>Eukaryota</taxon>
        <taxon>Sar</taxon>
        <taxon>Alveolata</taxon>
        <taxon>Ciliophora</taxon>
        <taxon>Intramacronucleata</taxon>
        <taxon>Spirotrichea</taxon>
        <taxon>Stichotrichia</taxon>
        <taxon>Sporadotrichida</taxon>
        <taxon>Oxytrichidae</taxon>
        <taxon>Stylonychinae</taxon>
        <taxon>Stylonychia</taxon>
    </lineage>
</organism>
<dbReference type="PANTHER" id="PTHR45815">
    <property type="entry name" value="PROTEIN DISULFIDE-ISOMERASE A6"/>
    <property type="match status" value="1"/>
</dbReference>
<dbReference type="CDD" id="cd02961">
    <property type="entry name" value="PDI_a_family"/>
    <property type="match status" value="1"/>
</dbReference>
<sequence length="256" mass="29648">MRLSKQLAIVATVASLVVAQDFDDFWKPSETILNYWLPLLIEDKNYDDLVVDPMTNDIYPGQPWLLFFYIKRCSWCQEFKSEFEDLANRLHDVANFGMIDCHKSEYLKESYRISAYPTLILIYDGMAYEYEGSRTFESIRAFIKQDHIYIKNQFEIPPHMGEIGLRLRYLERDMPKIEAFLDLHIFEKLGQHENLTREAKLGIVVGAVLLVVLTLLITLCCCCCGKKKRNTAVAAEGEKDQGTKKPTSRSAREKID</sequence>
<dbReference type="Proteomes" id="UP000039865">
    <property type="component" value="Unassembled WGS sequence"/>
</dbReference>
<keyword evidence="2" id="KW-0812">Transmembrane</keyword>
<dbReference type="SUPFAM" id="SSF52833">
    <property type="entry name" value="Thioredoxin-like"/>
    <property type="match status" value="1"/>
</dbReference>
<evidence type="ECO:0000313" key="6">
    <source>
        <dbReference type="Proteomes" id="UP000039865"/>
    </source>
</evidence>
<evidence type="ECO:0000256" key="1">
    <source>
        <dbReference type="SAM" id="MobiDB-lite"/>
    </source>
</evidence>
<accession>A0A077ZWY8</accession>
<name>A0A077ZWY8_STYLE</name>
<gene>
    <name evidence="5" type="primary">Contig8147.g8691</name>
    <name evidence="5" type="ORF">STYLEM_3354</name>
</gene>
<feature type="region of interest" description="Disordered" evidence="1">
    <location>
        <begin position="231"/>
        <end position="256"/>
    </location>
</feature>